<name>A0A835JY43_9ROSI</name>
<sequence>MEFFCQTAGPLPVSIYNASKLLELDIDAIALSSNPLGKGEADDLSFIDSLTKRKNLRLLELSNSHFGWVVPDSIGYLSTQPFLFK</sequence>
<dbReference type="Proteomes" id="UP000657918">
    <property type="component" value="Unassembled WGS sequence"/>
</dbReference>
<accession>A0A835JY43</accession>
<proteinExistence type="predicted"/>
<dbReference type="InterPro" id="IPR032675">
    <property type="entry name" value="LRR_dom_sf"/>
</dbReference>
<evidence type="ECO:0000313" key="1">
    <source>
        <dbReference type="EMBL" id="KAF9680027.1"/>
    </source>
</evidence>
<dbReference type="AlphaFoldDB" id="A0A835JY43"/>
<keyword evidence="2" id="KW-1185">Reference proteome</keyword>
<reference evidence="1 2" key="1">
    <citation type="submission" date="2020-10" db="EMBL/GenBank/DDBJ databases">
        <title>Plant Genome Project.</title>
        <authorList>
            <person name="Zhang R.-G."/>
        </authorList>
    </citation>
    <scope>NUCLEOTIDE SEQUENCE [LARGE SCALE GENOMIC DNA]</scope>
    <source>
        <strain evidence="1">FAFU-HL-1</strain>
        <tissue evidence="1">Leaf</tissue>
    </source>
</reference>
<dbReference type="Gene3D" id="3.80.10.10">
    <property type="entry name" value="Ribonuclease Inhibitor"/>
    <property type="match status" value="1"/>
</dbReference>
<dbReference type="EMBL" id="JADGMS010000006">
    <property type="protein sequence ID" value="KAF9680027.1"/>
    <property type="molecule type" value="Genomic_DNA"/>
</dbReference>
<gene>
    <name evidence="1" type="ORF">SADUNF_Sadunf06G0077400</name>
</gene>
<dbReference type="OrthoDB" id="1000827at2759"/>
<comment type="caution">
    <text evidence="1">The sequence shown here is derived from an EMBL/GenBank/DDBJ whole genome shotgun (WGS) entry which is preliminary data.</text>
</comment>
<protein>
    <submittedName>
        <fullName evidence="1">Uncharacterized protein</fullName>
    </submittedName>
</protein>
<organism evidence="1 2">
    <name type="scientific">Salix dunnii</name>
    <dbReference type="NCBI Taxonomy" id="1413687"/>
    <lineage>
        <taxon>Eukaryota</taxon>
        <taxon>Viridiplantae</taxon>
        <taxon>Streptophyta</taxon>
        <taxon>Embryophyta</taxon>
        <taxon>Tracheophyta</taxon>
        <taxon>Spermatophyta</taxon>
        <taxon>Magnoliopsida</taxon>
        <taxon>eudicotyledons</taxon>
        <taxon>Gunneridae</taxon>
        <taxon>Pentapetalae</taxon>
        <taxon>rosids</taxon>
        <taxon>fabids</taxon>
        <taxon>Malpighiales</taxon>
        <taxon>Salicaceae</taxon>
        <taxon>Saliceae</taxon>
        <taxon>Salix</taxon>
    </lineage>
</organism>
<evidence type="ECO:0000313" key="2">
    <source>
        <dbReference type="Proteomes" id="UP000657918"/>
    </source>
</evidence>